<name>A0A1F6AQT5_9BACT</name>
<dbReference type="InterPro" id="IPR036165">
    <property type="entry name" value="YefM-like_sf"/>
</dbReference>
<accession>A0A1F6AQT5</accession>
<protein>
    <recommendedName>
        <fullName evidence="2">Antitoxin</fullName>
    </recommendedName>
</protein>
<gene>
    <name evidence="3" type="ORF">A2960_02825</name>
</gene>
<comment type="function">
    <text evidence="2">Antitoxin component of a type II toxin-antitoxin (TA) system.</text>
</comment>
<proteinExistence type="inferred from homology"/>
<dbReference type="InterPro" id="IPR006442">
    <property type="entry name" value="Antitoxin_Phd/YefM"/>
</dbReference>
<comment type="caution">
    <text evidence="3">The sequence shown here is derived from an EMBL/GenBank/DDBJ whole genome shotgun (WGS) entry which is preliminary data.</text>
</comment>
<dbReference type="AlphaFoldDB" id="A0A1F6AQT5"/>
<dbReference type="SUPFAM" id="SSF143120">
    <property type="entry name" value="YefM-like"/>
    <property type="match status" value="1"/>
</dbReference>
<evidence type="ECO:0000313" key="3">
    <source>
        <dbReference type="EMBL" id="OGG27054.1"/>
    </source>
</evidence>
<dbReference type="Proteomes" id="UP000176609">
    <property type="component" value="Unassembled WGS sequence"/>
</dbReference>
<evidence type="ECO:0000256" key="1">
    <source>
        <dbReference type="ARBA" id="ARBA00009981"/>
    </source>
</evidence>
<dbReference type="Gene3D" id="3.40.1620.10">
    <property type="entry name" value="YefM-like domain"/>
    <property type="match status" value="1"/>
</dbReference>
<comment type="similarity">
    <text evidence="1 2">Belongs to the phD/YefM antitoxin family.</text>
</comment>
<dbReference type="EMBL" id="MFJR01000007">
    <property type="protein sequence ID" value="OGG27054.1"/>
    <property type="molecule type" value="Genomic_DNA"/>
</dbReference>
<evidence type="ECO:0000256" key="2">
    <source>
        <dbReference type="RuleBase" id="RU362080"/>
    </source>
</evidence>
<reference evidence="3 4" key="1">
    <citation type="journal article" date="2016" name="Nat. Commun.">
        <title>Thousands of microbial genomes shed light on interconnected biogeochemical processes in an aquifer system.</title>
        <authorList>
            <person name="Anantharaman K."/>
            <person name="Brown C.T."/>
            <person name="Hug L.A."/>
            <person name="Sharon I."/>
            <person name="Castelle C.J."/>
            <person name="Probst A.J."/>
            <person name="Thomas B.C."/>
            <person name="Singh A."/>
            <person name="Wilkins M.J."/>
            <person name="Karaoz U."/>
            <person name="Brodie E.L."/>
            <person name="Williams K.H."/>
            <person name="Hubbard S.S."/>
            <person name="Banfield J.F."/>
        </authorList>
    </citation>
    <scope>NUCLEOTIDE SEQUENCE [LARGE SCALE GENOMIC DNA]</scope>
</reference>
<evidence type="ECO:0000313" key="4">
    <source>
        <dbReference type="Proteomes" id="UP000176609"/>
    </source>
</evidence>
<organism evidence="3 4">
    <name type="scientific">Candidatus Gottesmanbacteria bacterium RIFCSPLOWO2_01_FULL_39_12b</name>
    <dbReference type="NCBI Taxonomy" id="1798388"/>
    <lineage>
        <taxon>Bacteria</taxon>
        <taxon>Candidatus Gottesmaniibacteriota</taxon>
    </lineage>
</organism>
<dbReference type="Pfam" id="PF02604">
    <property type="entry name" value="PhdYeFM_antitox"/>
    <property type="match status" value="1"/>
</dbReference>
<sequence>MLQINPKNIIPITEARAKLDNLVSDAEGNNFFVISRQGKAKAAIIDVEYLMDLQRKLDFAEMRELHKQLQQGFREYLIKKGYNPDKMTDEEAEKILQSIANQ</sequence>